<keyword evidence="4" id="KW-1185">Reference proteome</keyword>
<dbReference type="PROSITE" id="PS51140">
    <property type="entry name" value="CUE"/>
    <property type="match status" value="1"/>
</dbReference>
<feature type="region of interest" description="Disordered" evidence="1">
    <location>
        <begin position="72"/>
        <end position="96"/>
    </location>
</feature>
<gene>
    <name evidence="3" type="ORF">Fcan01_07471</name>
</gene>
<evidence type="ECO:0000256" key="1">
    <source>
        <dbReference type="SAM" id="MobiDB-lite"/>
    </source>
</evidence>
<name>A0A226EKG1_FOLCA</name>
<dbReference type="EMBL" id="LNIX01000003">
    <property type="protein sequence ID" value="OXA57066.1"/>
    <property type="molecule type" value="Genomic_DNA"/>
</dbReference>
<feature type="domain" description="CUE" evidence="2">
    <location>
        <begin position="305"/>
        <end position="349"/>
    </location>
</feature>
<protein>
    <recommendedName>
        <fullName evidence="2">CUE domain-containing protein</fullName>
    </recommendedName>
</protein>
<dbReference type="OrthoDB" id="3045089at2759"/>
<accession>A0A226EKG1</accession>
<evidence type="ECO:0000313" key="4">
    <source>
        <dbReference type="Proteomes" id="UP000198287"/>
    </source>
</evidence>
<evidence type="ECO:0000259" key="2">
    <source>
        <dbReference type="PROSITE" id="PS51140"/>
    </source>
</evidence>
<dbReference type="AlphaFoldDB" id="A0A226EKG1"/>
<sequence>MQISDVGGSRWSSPVPSLRAFTLNRRGSSPRLGGSPRIAPSPVPTPRRSEQQQVILGVAQDKPTTTSVTIAASTSAQNEAAPGTSRGRSSSIGTESNALLINNNEIPYERPQSARSFSSASYSGVPSFLGTCDAETGFRTVCALFPTAGEPHIRHLFHKYHNRATLVVSALQVEKHPYVAEIASHLDLKLKDGDTDTIASLLGENKSIGIHSPYKTSRLAQIKTNYSYFCDDYEKKIDDTEKLIISCSFTTGSPARTGTPISMLKFSNNPSSTGSIHTRWGSPMLSMSPQLQMVKEESKNQIAKSPKMKLKYLKGIFPAADETFLLDVLISCEDNIQKAMQKLLQKGFTRTPPAKPARQKWLEVKLLIEKRNKALEQQKVVNQMHISLGEPVESPFPTPLMKPARPHLSAEDKEKVKDDLIKRFPNLPNRFVSWASEAAKFELEKASRLLSGEKDVTLIAFYFYLDALLS</sequence>
<dbReference type="SUPFAM" id="SSF46934">
    <property type="entry name" value="UBA-like"/>
    <property type="match status" value="1"/>
</dbReference>
<evidence type="ECO:0000313" key="3">
    <source>
        <dbReference type="EMBL" id="OXA57066.1"/>
    </source>
</evidence>
<dbReference type="Proteomes" id="UP000198287">
    <property type="component" value="Unassembled WGS sequence"/>
</dbReference>
<dbReference type="InterPro" id="IPR003892">
    <property type="entry name" value="CUE"/>
</dbReference>
<dbReference type="GO" id="GO:0043130">
    <property type="term" value="F:ubiquitin binding"/>
    <property type="evidence" value="ECO:0007669"/>
    <property type="project" value="InterPro"/>
</dbReference>
<dbReference type="InterPro" id="IPR009060">
    <property type="entry name" value="UBA-like_sf"/>
</dbReference>
<proteinExistence type="predicted"/>
<dbReference type="CDD" id="cd14279">
    <property type="entry name" value="CUE"/>
    <property type="match status" value="1"/>
</dbReference>
<feature type="compositionally biased region" description="Low complexity" evidence="1">
    <location>
        <begin position="83"/>
        <end position="96"/>
    </location>
</feature>
<feature type="region of interest" description="Disordered" evidence="1">
    <location>
        <begin position="1"/>
        <end position="51"/>
    </location>
</feature>
<organism evidence="3 4">
    <name type="scientific">Folsomia candida</name>
    <name type="common">Springtail</name>
    <dbReference type="NCBI Taxonomy" id="158441"/>
    <lineage>
        <taxon>Eukaryota</taxon>
        <taxon>Metazoa</taxon>
        <taxon>Ecdysozoa</taxon>
        <taxon>Arthropoda</taxon>
        <taxon>Hexapoda</taxon>
        <taxon>Collembola</taxon>
        <taxon>Entomobryomorpha</taxon>
        <taxon>Isotomoidea</taxon>
        <taxon>Isotomidae</taxon>
        <taxon>Proisotominae</taxon>
        <taxon>Folsomia</taxon>
    </lineage>
</organism>
<comment type="caution">
    <text evidence="3">The sequence shown here is derived from an EMBL/GenBank/DDBJ whole genome shotgun (WGS) entry which is preliminary data.</text>
</comment>
<reference evidence="3 4" key="1">
    <citation type="submission" date="2015-12" db="EMBL/GenBank/DDBJ databases">
        <title>The genome of Folsomia candida.</title>
        <authorList>
            <person name="Faddeeva A."/>
            <person name="Derks M.F."/>
            <person name="Anvar Y."/>
            <person name="Smit S."/>
            <person name="Van Straalen N."/>
            <person name="Roelofs D."/>
        </authorList>
    </citation>
    <scope>NUCLEOTIDE SEQUENCE [LARGE SCALE GENOMIC DNA]</scope>
    <source>
        <strain evidence="3 4">VU population</strain>
        <tissue evidence="3">Whole body</tissue>
    </source>
</reference>